<feature type="non-terminal residue" evidence="2">
    <location>
        <position position="223"/>
    </location>
</feature>
<feature type="region of interest" description="Disordered" evidence="1">
    <location>
        <begin position="189"/>
        <end position="223"/>
    </location>
</feature>
<reference evidence="2 3" key="1">
    <citation type="journal article" date="2014" name="Agronomy (Basel)">
        <title>A Draft Genome Sequence for Ensete ventricosum, the Drought-Tolerant Tree Against Hunger.</title>
        <authorList>
            <person name="Harrison J."/>
            <person name="Moore K.A."/>
            <person name="Paszkiewicz K."/>
            <person name="Jones T."/>
            <person name="Grant M."/>
            <person name="Ambacheew D."/>
            <person name="Muzemil S."/>
            <person name="Studholme D.J."/>
        </authorList>
    </citation>
    <scope>NUCLEOTIDE SEQUENCE [LARGE SCALE GENOMIC DNA]</scope>
</reference>
<feature type="compositionally biased region" description="Basic residues" evidence="1">
    <location>
        <begin position="161"/>
        <end position="171"/>
    </location>
</feature>
<gene>
    <name evidence="2" type="ORF">B296_00054512</name>
</gene>
<proteinExistence type="predicted"/>
<protein>
    <submittedName>
        <fullName evidence="2">Uncharacterized protein</fullName>
    </submittedName>
</protein>
<evidence type="ECO:0000256" key="1">
    <source>
        <dbReference type="SAM" id="MobiDB-lite"/>
    </source>
</evidence>
<dbReference type="AlphaFoldDB" id="A0A426XXB4"/>
<organism evidence="2 3">
    <name type="scientific">Ensete ventricosum</name>
    <name type="common">Abyssinian banana</name>
    <name type="synonym">Musa ensete</name>
    <dbReference type="NCBI Taxonomy" id="4639"/>
    <lineage>
        <taxon>Eukaryota</taxon>
        <taxon>Viridiplantae</taxon>
        <taxon>Streptophyta</taxon>
        <taxon>Embryophyta</taxon>
        <taxon>Tracheophyta</taxon>
        <taxon>Spermatophyta</taxon>
        <taxon>Magnoliopsida</taxon>
        <taxon>Liliopsida</taxon>
        <taxon>Zingiberales</taxon>
        <taxon>Musaceae</taxon>
        <taxon>Ensete</taxon>
    </lineage>
</organism>
<evidence type="ECO:0000313" key="3">
    <source>
        <dbReference type="Proteomes" id="UP000287651"/>
    </source>
</evidence>
<evidence type="ECO:0000313" key="2">
    <source>
        <dbReference type="EMBL" id="RRT44149.1"/>
    </source>
</evidence>
<feature type="region of interest" description="Disordered" evidence="1">
    <location>
        <begin position="152"/>
        <end position="177"/>
    </location>
</feature>
<dbReference type="EMBL" id="AMZH03016660">
    <property type="protein sequence ID" value="RRT44149.1"/>
    <property type="molecule type" value="Genomic_DNA"/>
</dbReference>
<sequence length="223" mass="25308">MWTTRYRAVPPIGAVSAPLLSEIDRQRLILTVVSRCWAVTFDFDCQQPISGGINRGREKKNLESDIALRLHDSSPVGDFFSLCKEHKCLPANLLMIIIDSNKVCNFDIYCSVRAVHTSPPGCRYVDRPLPSGTAKNRPSTINFGRRRSIEGEIESIEGEKGKKKKRKRKKRREEENLVPVLARARSWPSLTVRRRTVARGSPTARTRARRRNASPRGEKDRGD</sequence>
<name>A0A426XXB4_ENSVE</name>
<comment type="caution">
    <text evidence="2">The sequence shown here is derived from an EMBL/GenBank/DDBJ whole genome shotgun (WGS) entry which is preliminary data.</text>
</comment>
<accession>A0A426XXB4</accession>
<dbReference type="Proteomes" id="UP000287651">
    <property type="component" value="Unassembled WGS sequence"/>
</dbReference>